<evidence type="ECO:0000259" key="9">
    <source>
        <dbReference type="PROSITE" id="PS50850"/>
    </source>
</evidence>
<protein>
    <submittedName>
        <fullName evidence="10">MFS transporter</fullName>
    </submittedName>
</protein>
<evidence type="ECO:0000256" key="2">
    <source>
        <dbReference type="ARBA" id="ARBA00022448"/>
    </source>
</evidence>
<dbReference type="NCBIfam" id="TIGR00711">
    <property type="entry name" value="efflux_EmrB"/>
    <property type="match status" value="1"/>
</dbReference>
<feature type="transmembrane region" description="Helical" evidence="8">
    <location>
        <begin position="156"/>
        <end position="182"/>
    </location>
</feature>
<comment type="caution">
    <text evidence="10">The sequence shown here is derived from an EMBL/GenBank/DDBJ whole genome shotgun (WGS) entry which is preliminary data.</text>
</comment>
<feature type="transmembrane region" description="Helical" evidence="8">
    <location>
        <begin position="359"/>
        <end position="381"/>
    </location>
</feature>
<dbReference type="Proteomes" id="UP000663792">
    <property type="component" value="Unassembled WGS sequence"/>
</dbReference>
<evidence type="ECO:0000256" key="4">
    <source>
        <dbReference type="ARBA" id="ARBA00022692"/>
    </source>
</evidence>
<feature type="transmembrane region" description="Helical" evidence="8">
    <location>
        <begin position="98"/>
        <end position="121"/>
    </location>
</feature>
<dbReference type="PANTHER" id="PTHR42718:SF39">
    <property type="entry name" value="ACTINORHODIN TRANSPORTER-RELATED"/>
    <property type="match status" value="1"/>
</dbReference>
<evidence type="ECO:0000313" key="10">
    <source>
        <dbReference type="EMBL" id="MBM9469480.1"/>
    </source>
</evidence>
<dbReference type="Pfam" id="PF07690">
    <property type="entry name" value="MFS_1"/>
    <property type="match status" value="1"/>
</dbReference>
<evidence type="ECO:0000256" key="3">
    <source>
        <dbReference type="ARBA" id="ARBA00022475"/>
    </source>
</evidence>
<dbReference type="PROSITE" id="PS00217">
    <property type="entry name" value="SUGAR_TRANSPORT_2"/>
    <property type="match status" value="1"/>
</dbReference>
<reference evidence="10" key="1">
    <citation type="submission" date="2021-01" db="EMBL/GenBank/DDBJ databases">
        <title>YIM 132084 draft genome.</title>
        <authorList>
            <person name="An D."/>
        </authorList>
    </citation>
    <scope>NUCLEOTIDE SEQUENCE</scope>
    <source>
        <strain evidence="10">YIM 132084</strain>
    </source>
</reference>
<keyword evidence="6 8" id="KW-0472">Membrane</keyword>
<dbReference type="EMBL" id="JAERWK010000027">
    <property type="protein sequence ID" value="MBM9469480.1"/>
    <property type="molecule type" value="Genomic_DNA"/>
</dbReference>
<feature type="transmembrane region" description="Helical" evidence="8">
    <location>
        <begin position="427"/>
        <end position="449"/>
    </location>
</feature>
<feature type="transmembrane region" description="Helical" evidence="8">
    <location>
        <begin position="461"/>
        <end position="487"/>
    </location>
</feature>
<organism evidence="10 11">
    <name type="scientific">Nakamurella leprariae</name>
    <dbReference type="NCBI Taxonomy" id="2803911"/>
    <lineage>
        <taxon>Bacteria</taxon>
        <taxon>Bacillati</taxon>
        <taxon>Actinomycetota</taxon>
        <taxon>Actinomycetes</taxon>
        <taxon>Nakamurellales</taxon>
        <taxon>Nakamurellaceae</taxon>
        <taxon>Nakamurella</taxon>
    </lineage>
</organism>
<dbReference type="InterPro" id="IPR004638">
    <property type="entry name" value="EmrB-like"/>
</dbReference>
<dbReference type="InterPro" id="IPR020846">
    <property type="entry name" value="MFS_dom"/>
</dbReference>
<feature type="transmembrane region" description="Helical" evidence="8">
    <location>
        <begin position="66"/>
        <end position="86"/>
    </location>
</feature>
<feature type="transmembrane region" description="Helical" evidence="8">
    <location>
        <begin position="294"/>
        <end position="319"/>
    </location>
</feature>
<feature type="transmembrane region" description="Helical" evidence="8">
    <location>
        <begin position="188"/>
        <end position="206"/>
    </location>
</feature>
<keyword evidence="11" id="KW-1185">Reference proteome</keyword>
<feature type="transmembrane region" description="Helical" evidence="8">
    <location>
        <begin position="227"/>
        <end position="244"/>
    </location>
</feature>
<dbReference type="PANTHER" id="PTHR42718">
    <property type="entry name" value="MAJOR FACILITATOR SUPERFAMILY MULTIDRUG TRANSPORTER MFSC"/>
    <property type="match status" value="1"/>
</dbReference>
<evidence type="ECO:0000313" key="11">
    <source>
        <dbReference type="Proteomes" id="UP000663792"/>
    </source>
</evidence>
<evidence type="ECO:0000256" key="1">
    <source>
        <dbReference type="ARBA" id="ARBA00004651"/>
    </source>
</evidence>
<keyword evidence="5 8" id="KW-1133">Transmembrane helix</keyword>
<feature type="transmembrane region" description="Helical" evidence="8">
    <location>
        <begin position="387"/>
        <end position="406"/>
    </location>
</feature>
<dbReference type="InterPro" id="IPR011701">
    <property type="entry name" value="MFS"/>
</dbReference>
<feature type="domain" description="Major facilitator superfamily (MFS) profile" evidence="9">
    <location>
        <begin position="32"/>
        <end position="490"/>
    </location>
</feature>
<feature type="transmembrane region" description="Helical" evidence="8">
    <location>
        <begin position="32"/>
        <end position="54"/>
    </location>
</feature>
<dbReference type="SUPFAM" id="SSF103473">
    <property type="entry name" value="MFS general substrate transporter"/>
    <property type="match status" value="1"/>
</dbReference>
<feature type="transmembrane region" description="Helical" evidence="8">
    <location>
        <begin position="325"/>
        <end position="347"/>
    </location>
</feature>
<dbReference type="GO" id="GO:0005886">
    <property type="term" value="C:plasma membrane"/>
    <property type="evidence" value="ECO:0007669"/>
    <property type="project" value="UniProtKB-SubCell"/>
</dbReference>
<gene>
    <name evidence="10" type="ORF">JL106_19510</name>
</gene>
<dbReference type="InterPro" id="IPR036259">
    <property type="entry name" value="MFS_trans_sf"/>
</dbReference>
<feature type="region of interest" description="Disordered" evidence="7">
    <location>
        <begin position="1"/>
        <end position="25"/>
    </location>
</feature>
<keyword evidence="3" id="KW-1003">Cell membrane</keyword>
<evidence type="ECO:0000256" key="6">
    <source>
        <dbReference type="ARBA" id="ARBA00023136"/>
    </source>
</evidence>
<evidence type="ECO:0000256" key="8">
    <source>
        <dbReference type="SAM" id="Phobius"/>
    </source>
</evidence>
<dbReference type="GO" id="GO:0022857">
    <property type="term" value="F:transmembrane transporter activity"/>
    <property type="evidence" value="ECO:0007669"/>
    <property type="project" value="InterPro"/>
</dbReference>
<comment type="subcellular location">
    <subcellularLocation>
        <location evidence="1">Cell membrane</location>
        <topology evidence="1">Multi-pass membrane protein</topology>
    </subcellularLocation>
</comment>
<feature type="transmembrane region" description="Helical" evidence="8">
    <location>
        <begin position="256"/>
        <end position="273"/>
    </location>
</feature>
<dbReference type="Gene3D" id="1.20.1720.10">
    <property type="entry name" value="Multidrug resistance protein D"/>
    <property type="match status" value="1"/>
</dbReference>
<dbReference type="PRINTS" id="PR01036">
    <property type="entry name" value="TCRTETB"/>
</dbReference>
<dbReference type="CDD" id="cd17321">
    <property type="entry name" value="MFS_MMR_MDR_like"/>
    <property type="match status" value="1"/>
</dbReference>
<evidence type="ECO:0000256" key="7">
    <source>
        <dbReference type="SAM" id="MobiDB-lite"/>
    </source>
</evidence>
<dbReference type="PROSITE" id="PS50850">
    <property type="entry name" value="MFS"/>
    <property type="match status" value="1"/>
</dbReference>
<feature type="transmembrane region" description="Helical" evidence="8">
    <location>
        <begin position="127"/>
        <end position="144"/>
    </location>
</feature>
<dbReference type="InterPro" id="IPR005829">
    <property type="entry name" value="Sugar_transporter_CS"/>
</dbReference>
<proteinExistence type="predicted"/>
<evidence type="ECO:0000256" key="5">
    <source>
        <dbReference type="ARBA" id="ARBA00022989"/>
    </source>
</evidence>
<accession>A0A939C0Q9</accession>
<sequence>MNAPQHPTAGASDGPRPPDRGDQSPDRNRWRALAVCLVGSCMVLLDVSIVNVALRSITEGLDASGSQIQWVLSGYALAFGLLLVPAGRLGDVLGRRRMFLIGVAAFTAASALCGAAQSAIWLVLARLVQGFAGGMITPQVSALIQQMFPGKERARAFGLLGSVIGVSTAIGPLIGGLLIQAFGDTNGWRWVFFVNLPIGLAILPIARRLLPRHPSEARRGRQSYDPVGVVLLGVTVVVLLLPFVQEQQWTGSAKWWLVPAAAALGVGFVLWERRYRAGGREPLVDLGLYKVRSFSFGSGMITAYFAGFTPLFFVLTLLLQFGLGYSALLAGVTTAPFAIASGVMAAVAGRFVFRFGRPLVAIGLTLVLIGDLGIILAVHLADSSPSTGWWLVAPLVVAGLGSGMVISPNQSLTLSQVPVERGGTAGGLIQVGQRVGAAVGIAAVGSMFYARVDDTRGDYAAALQVGLFIGIGFVVLALVIALIDILVDRRHRTDPSEPERSADHAPAPAD</sequence>
<dbReference type="RefSeq" id="WP_205262444.1">
    <property type="nucleotide sequence ID" value="NZ_JAERWK010000027.1"/>
</dbReference>
<feature type="compositionally biased region" description="Basic and acidic residues" evidence="7">
    <location>
        <begin position="16"/>
        <end position="25"/>
    </location>
</feature>
<name>A0A939C0Q9_9ACTN</name>
<keyword evidence="4 8" id="KW-0812">Transmembrane</keyword>
<dbReference type="AlphaFoldDB" id="A0A939C0Q9"/>
<keyword evidence="2" id="KW-0813">Transport</keyword>
<dbReference type="Gene3D" id="1.20.1250.20">
    <property type="entry name" value="MFS general substrate transporter like domains"/>
    <property type="match status" value="1"/>
</dbReference>